<evidence type="ECO:0000313" key="3">
    <source>
        <dbReference type="EMBL" id="PWN95899.1"/>
    </source>
</evidence>
<dbReference type="Gene3D" id="3.40.525.10">
    <property type="entry name" value="CRAL-TRIO lipid binding domain"/>
    <property type="match status" value="1"/>
</dbReference>
<dbReference type="GeneID" id="37268582"/>
<dbReference type="SMART" id="SM01100">
    <property type="entry name" value="CRAL_TRIO_N"/>
    <property type="match status" value="1"/>
</dbReference>
<proteinExistence type="predicted"/>
<dbReference type="PANTHER" id="PTHR45657">
    <property type="entry name" value="CRAL-TRIO DOMAIN-CONTAINING PROTEIN YKL091C-RELATED"/>
    <property type="match status" value="1"/>
</dbReference>
<keyword evidence="4" id="KW-1185">Reference proteome</keyword>
<evidence type="ECO:0000313" key="4">
    <source>
        <dbReference type="Proteomes" id="UP000245946"/>
    </source>
</evidence>
<dbReference type="InterPro" id="IPR036273">
    <property type="entry name" value="CRAL/TRIO_N_dom_sf"/>
</dbReference>
<dbReference type="EMBL" id="KZ819302">
    <property type="protein sequence ID" value="PWN95899.1"/>
    <property type="molecule type" value="Genomic_DNA"/>
</dbReference>
<organism evidence="3 4">
    <name type="scientific">Tilletiopsis washingtonensis</name>
    <dbReference type="NCBI Taxonomy" id="58919"/>
    <lineage>
        <taxon>Eukaryota</taxon>
        <taxon>Fungi</taxon>
        <taxon>Dikarya</taxon>
        <taxon>Basidiomycota</taxon>
        <taxon>Ustilaginomycotina</taxon>
        <taxon>Exobasidiomycetes</taxon>
        <taxon>Entylomatales</taxon>
        <taxon>Entylomatales incertae sedis</taxon>
        <taxon>Tilletiopsis</taxon>
    </lineage>
</organism>
<dbReference type="Proteomes" id="UP000245946">
    <property type="component" value="Unassembled WGS sequence"/>
</dbReference>
<name>A0A316Z2V0_9BASI</name>
<feature type="region of interest" description="Disordered" evidence="1">
    <location>
        <begin position="1"/>
        <end position="47"/>
    </location>
</feature>
<dbReference type="PROSITE" id="PS50191">
    <property type="entry name" value="CRAL_TRIO"/>
    <property type="match status" value="1"/>
</dbReference>
<dbReference type="AlphaFoldDB" id="A0A316Z2V0"/>
<feature type="domain" description="CRAL-TRIO" evidence="2">
    <location>
        <begin position="114"/>
        <end position="287"/>
    </location>
</feature>
<dbReference type="RefSeq" id="XP_025596178.1">
    <property type="nucleotide sequence ID" value="XM_025741038.1"/>
</dbReference>
<dbReference type="STRING" id="58919.A0A316Z2V0"/>
<feature type="compositionally biased region" description="Low complexity" evidence="1">
    <location>
        <begin position="1"/>
        <end position="18"/>
    </location>
</feature>
<dbReference type="InterPro" id="IPR001251">
    <property type="entry name" value="CRAL-TRIO_dom"/>
</dbReference>
<evidence type="ECO:0000259" key="2">
    <source>
        <dbReference type="PROSITE" id="PS50191"/>
    </source>
</evidence>
<dbReference type="InterPro" id="IPR051026">
    <property type="entry name" value="PI/PC_transfer"/>
</dbReference>
<reference evidence="3 4" key="1">
    <citation type="journal article" date="2018" name="Mol. Biol. Evol.">
        <title>Broad Genomic Sampling Reveals a Smut Pathogenic Ancestry of the Fungal Clade Ustilaginomycotina.</title>
        <authorList>
            <person name="Kijpornyongpan T."/>
            <person name="Mondo S.J."/>
            <person name="Barry K."/>
            <person name="Sandor L."/>
            <person name="Lee J."/>
            <person name="Lipzen A."/>
            <person name="Pangilinan J."/>
            <person name="LaButti K."/>
            <person name="Hainaut M."/>
            <person name="Henrissat B."/>
            <person name="Grigoriev I.V."/>
            <person name="Spatafora J.W."/>
            <person name="Aime M.C."/>
        </authorList>
    </citation>
    <scope>NUCLEOTIDE SEQUENCE [LARGE SCALE GENOMIC DNA]</scope>
    <source>
        <strain evidence="3 4">MCA 4186</strain>
    </source>
</reference>
<sequence>MSSLFRTASGASKTSKASRASKKELKMAAAQNAAEAGRPGNLDPGMEHNKKKFEAAIKEKGLFDPIRHDDACMCRFLRARKWDVPAALAMFEAAEAWRKDFGVDELYKNFEYPEKEEVDRYYPQFYHKTDKDGRPIYIEQLGKLDIKALYNVTTPERQLQKLVVEYEKFQRERLPVCTHERGELVETSCTIMDLKNVGVGQFWKVSTYVQQASNIGQHYYPETMGKFYIINAPYIFTTVWSVVKGWLDPVTVEKIKILGSGYEKELTGQIPAENLPKSLGGTCDCPNGGCSLSDAGPWNTEEGRQILEKVKEENSVKLNDSGRAQQ</sequence>
<dbReference type="SUPFAM" id="SSF52087">
    <property type="entry name" value="CRAL/TRIO domain"/>
    <property type="match status" value="1"/>
</dbReference>
<dbReference type="Pfam" id="PF00650">
    <property type="entry name" value="CRAL_TRIO"/>
    <property type="match status" value="1"/>
</dbReference>
<dbReference type="InterPro" id="IPR011074">
    <property type="entry name" value="CRAL/TRIO_N_dom"/>
</dbReference>
<dbReference type="Pfam" id="PF03765">
    <property type="entry name" value="CRAL_TRIO_N"/>
    <property type="match status" value="1"/>
</dbReference>
<dbReference type="SMART" id="SM00516">
    <property type="entry name" value="SEC14"/>
    <property type="match status" value="1"/>
</dbReference>
<dbReference type="InterPro" id="IPR036865">
    <property type="entry name" value="CRAL-TRIO_dom_sf"/>
</dbReference>
<protein>
    <submittedName>
        <fullName evidence="3">Putative SEC14-phosphatidylinositol/phosphatidylcholine transfer protein</fullName>
    </submittedName>
</protein>
<dbReference type="OrthoDB" id="1434354at2759"/>
<evidence type="ECO:0000256" key="1">
    <source>
        <dbReference type="SAM" id="MobiDB-lite"/>
    </source>
</evidence>
<dbReference type="SUPFAM" id="SSF46938">
    <property type="entry name" value="CRAL/TRIO N-terminal domain"/>
    <property type="match status" value="1"/>
</dbReference>
<dbReference type="Gene3D" id="1.10.8.20">
    <property type="entry name" value="N-terminal domain of phosphatidylinositol transfer protein sec14p"/>
    <property type="match status" value="1"/>
</dbReference>
<dbReference type="CDD" id="cd00170">
    <property type="entry name" value="SEC14"/>
    <property type="match status" value="1"/>
</dbReference>
<accession>A0A316Z2V0</accession>
<dbReference type="PANTHER" id="PTHR45657:SF1">
    <property type="entry name" value="CRAL-TRIO DOMAIN-CONTAINING PROTEIN YKL091C-RELATED"/>
    <property type="match status" value="1"/>
</dbReference>
<gene>
    <name evidence="3" type="ORF">FA09DRAFT_322033</name>
</gene>